<feature type="chain" id="PRO_5046741391" evidence="1">
    <location>
        <begin position="26"/>
        <end position="114"/>
    </location>
</feature>
<organism evidence="2 3">
    <name type="scientific">Parendozoicomonas callyspongiae</name>
    <dbReference type="NCBI Taxonomy" id="2942213"/>
    <lineage>
        <taxon>Bacteria</taxon>
        <taxon>Pseudomonadati</taxon>
        <taxon>Pseudomonadota</taxon>
        <taxon>Gammaproteobacteria</taxon>
        <taxon>Oceanospirillales</taxon>
        <taxon>Endozoicomonadaceae</taxon>
        <taxon>Parendozoicomonas</taxon>
    </lineage>
</organism>
<dbReference type="RefSeq" id="WP_249699611.1">
    <property type="nucleotide sequence ID" value="NZ_JAMFLX010000013.1"/>
</dbReference>
<gene>
    <name evidence="2" type="ORF">M3P05_10770</name>
</gene>
<evidence type="ECO:0000313" key="3">
    <source>
        <dbReference type="Proteomes" id="UP001203338"/>
    </source>
</evidence>
<reference evidence="2 3" key="1">
    <citation type="submission" date="2022-05" db="EMBL/GenBank/DDBJ databases">
        <authorList>
            <person name="Park J.-S."/>
        </authorList>
    </citation>
    <scope>NUCLEOTIDE SEQUENCE [LARGE SCALE GENOMIC DNA]</scope>
    <source>
        <strain evidence="2 3">2012CJ34-2</strain>
    </source>
</reference>
<comment type="caution">
    <text evidence="2">The sequence shown here is derived from an EMBL/GenBank/DDBJ whole genome shotgun (WGS) entry which is preliminary data.</text>
</comment>
<keyword evidence="3" id="KW-1185">Reference proteome</keyword>
<evidence type="ECO:0000313" key="2">
    <source>
        <dbReference type="EMBL" id="MCL6270402.1"/>
    </source>
</evidence>
<keyword evidence="1" id="KW-0732">Signal</keyword>
<sequence length="114" mass="11891">MTFPNTAFASVLLAALISAPIVARADIPACPSNVPEATDFLADLTDTEPSGWTNTSGGGVYSLTPLSGVYVGQCDLEGSYAYQCVTKEGTKAFTLNCNSVEGAPQNYSCISQKQ</sequence>
<proteinExistence type="predicted"/>
<accession>A0ABT0PG90</accession>
<name>A0ABT0PG90_9GAMM</name>
<protein>
    <submittedName>
        <fullName evidence="2">Uncharacterized protein</fullName>
    </submittedName>
</protein>
<evidence type="ECO:0000256" key="1">
    <source>
        <dbReference type="SAM" id="SignalP"/>
    </source>
</evidence>
<dbReference type="Proteomes" id="UP001203338">
    <property type="component" value="Unassembled WGS sequence"/>
</dbReference>
<dbReference type="EMBL" id="JAMFLX010000013">
    <property type="protein sequence ID" value="MCL6270402.1"/>
    <property type="molecule type" value="Genomic_DNA"/>
</dbReference>
<feature type="signal peptide" evidence="1">
    <location>
        <begin position="1"/>
        <end position="25"/>
    </location>
</feature>